<organism evidence="2 3">
    <name type="scientific">Piscirickettsia litoralis</name>
    <dbReference type="NCBI Taxonomy" id="1891921"/>
    <lineage>
        <taxon>Bacteria</taxon>
        <taxon>Pseudomonadati</taxon>
        <taxon>Pseudomonadota</taxon>
        <taxon>Gammaproteobacteria</taxon>
        <taxon>Thiotrichales</taxon>
        <taxon>Piscirickettsiaceae</taxon>
        <taxon>Piscirickettsia</taxon>
    </lineage>
</organism>
<proteinExistence type="predicted"/>
<evidence type="ECO:0008006" key="4">
    <source>
        <dbReference type="Google" id="ProtNLM"/>
    </source>
</evidence>
<feature type="transmembrane region" description="Helical" evidence="1">
    <location>
        <begin position="67"/>
        <end position="85"/>
    </location>
</feature>
<dbReference type="Proteomes" id="UP000094329">
    <property type="component" value="Unassembled WGS sequence"/>
</dbReference>
<keyword evidence="3" id="KW-1185">Reference proteome</keyword>
<evidence type="ECO:0000313" key="3">
    <source>
        <dbReference type="Proteomes" id="UP000094329"/>
    </source>
</evidence>
<evidence type="ECO:0000256" key="1">
    <source>
        <dbReference type="SAM" id="Phobius"/>
    </source>
</evidence>
<feature type="transmembrane region" description="Helical" evidence="1">
    <location>
        <begin position="97"/>
        <end position="117"/>
    </location>
</feature>
<accession>A0ABX3A5K9</accession>
<gene>
    <name evidence="2" type="ORF">BGC07_08400</name>
</gene>
<keyword evidence="1" id="KW-0812">Transmembrane</keyword>
<keyword evidence="1" id="KW-0472">Membrane</keyword>
<protein>
    <recommendedName>
        <fullName evidence="4">Integral membrane protein</fullName>
    </recommendedName>
</protein>
<name>A0ABX3A5K9_9GAMM</name>
<feature type="transmembrane region" description="Helical" evidence="1">
    <location>
        <begin position="9"/>
        <end position="29"/>
    </location>
</feature>
<dbReference type="RefSeq" id="WP_069312734.1">
    <property type="nucleotide sequence ID" value="NZ_MDTU01000001.1"/>
</dbReference>
<sequence length="129" mass="14109">MKNLVLAQCFIYIAALIAVIILVAQPFVMPTKLADVPLTPLVVASIYSLIFAGLLALGGYKLLSKAGWPRFLVILMFIADAMPAAKNWPVLWQTAKVLAIIYLIKVVLTLIAIALTFTKSARIFYQSGE</sequence>
<dbReference type="EMBL" id="MDTU01000001">
    <property type="protein sequence ID" value="ODN42938.1"/>
    <property type="molecule type" value="Genomic_DNA"/>
</dbReference>
<reference evidence="2 3" key="1">
    <citation type="submission" date="2016-08" db="EMBL/GenBank/DDBJ databases">
        <title>Draft genome sequence of Candidatus Piscirickettsia litoralis, from seawater.</title>
        <authorList>
            <person name="Wan X."/>
            <person name="Lee A.J."/>
            <person name="Hou S."/>
            <person name="Donachie S.P."/>
        </authorList>
    </citation>
    <scope>NUCLEOTIDE SEQUENCE [LARGE SCALE GENOMIC DNA]</scope>
    <source>
        <strain evidence="2 3">Y2</strain>
    </source>
</reference>
<feature type="transmembrane region" description="Helical" evidence="1">
    <location>
        <begin position="41"/>
        <end position="60"/>
    </location>
</feature>
<evidence type="ECO:0000313" key="2">
    <source>
        <dbReference type="EMBL" id="ODN42938.1"/>
    </source>
</evidence>
<keyword evidence="1" id="KW-1133">Transmembrane helix</keyword>
<comment type="caution">
    <text evidence="2">The sequence shown here is derived from an EMBL/GenBank/DDBJ whole genome shotgun (WGS) entry which is preliminary data.</text>
</comment>